<gene>
    <name evidence="3" type="ORF">GOMPHAMPRED_003242</name>
</gene>
<evidence type="ECO:0000256" key="1">
    <source>
        <dbReference type="ARBA" id="ARBA00022801"/>
    </source>
</evidence>
<protein>
    <recommendedName>
        <fullName evidence="2">AB hydrolase-1 domain-containing protein</fullName>
    </recommendedName>
</protein>
<dbReference type="GO" id="GO:0016020">
    <property type="term" value="C:membrane"/>
    <property type="evidence" value="ECO:0007669"/>
    <property type="project" value="TreeGrafter"/>
</dbReference>
<dbReference type="PRINTS" id="PR00111">
    <property type="entry name" value="ABHYDROLASE"/>
</dbReference>
<dbReference type="PANTHER" id="PTHR43798">
    <property type="entry name" value="MONOACYLGLYCEROL LIPASE"/>
    <property type="match status" value="1"/>
</dbReference>
<dbReference type="OrthoDB" id="8119704at2759"/>
<name>A0A8H3I6V6_9LECA</name>
<dbReference type="Gene3D" id="3.40.50.1820">
    <property type="entry name" value="alpha/beta hydrolase"/>
    <property type="match status" value="1"/>
</dbReference>
<dbReference type="EMBL" id="CAJPDQ010000002">
    <property type="protein sequence ID" value="CAF9905525.1"/>
    <property type="molecule type" value="Genomic_DNA"/>
</dbReference>
<dbReference type="GO" id="GO:0016787">
    <property type="term" value="F:hydrolase activity"/>
    <property type="evidence" value="ECO:0007669"/>
    <property type="project" value="UniProtKB-KW"/>
</dbReference>
<dbReference type="SUPFAM" id="SSF53474">
    <property type="entry name" value="alpha/beta-Hydrolases"/>
    <property type="match status" value="1"/>
</dbReference>
<keyword evidence="4" id="KW-1185">Reference proteome</keyword>
<dbReference type="Pfam" id="PF00561">
    <property type="entry name" value="Abhydrolase_1"/>
    <property type="match status" value="1"/>
</dbReference>
<sequence>METPPTLKFFSLDPPFPMDETILIIHGAFSSHAAFLHIGRLLAAKGYHVLLPDLPAHGSGTSGTIQPFRFSTSVSLLADLINQHAHNGKAYIVGFSLGGYLALNLAADHPDLVTRLYCSGAGRDWNWSPAKAHLASVVMCGMSKAPSFLGTWFNNKHKIVEPSELIEDGALWKDGRTLGLHHDVIGELVEFSSGDVLDRIKCPVLMVSASAHDPVDGQKVTCERLRNGGCEEVKGVELKGWPHAWNGRDPELFANSVIAWLVGKSLPKEFVDNC</sequence>
<dbReference type="AlphaFoldDB" id="A0A8H3I6V6"/>
<proteinExistence type="predicted"/>
<dbReference type="InterPro" id="IPR029058">
    <property type="entry name" value="AB_hydrolase_fold"/>
</dbReference>
<dbReference type="InterPro" id="IPR050266">
    <property type="entry name" value="AB_hydrolase_sf"/>
</dbReference>
<dbReference type="Proteomes" id="UP000664169">
    <property type="component" value="Unassembled WGS sequence"/>
</dbReference>
<reference evidence="3" key="1">
    <citation type="submission" date="2021-03" db="EMBL/GenBank/DDBJ databases">
        <authorList>
            <person name="Tagirdzhanova G."/>
        </authorList>
    </citation>
    <scope>NUCLEOTIDE SEQUENCE</scope>
</reference>
<keyword evidence="1" id="KW-0378">Hydrolase</keyword>
<evidence type="ECO:0000313" key="3">
    <source>
        <dbReference type="EMBL" id="CAF9905525.1"/>
    </source>
</evidence>
<evidence type="ECO:0000313" key="4">
    <source>
        <dbReference type="Proteomes" id="UP000664169"/>
    </source>
</evidence>
<dbReference type="PANTHER" id="PTHR43798:SF31">
    <property type="entry name" value="AB HYDROLASE SUPERFAMILY PROTEIN YCLE"/>
    <property type="match status" value="1"/>
</dbReference>
<organism evidence="3 4">
    <name type="scientific">Gomphillus americanus</name>
    <dbReference type="NCBI Taxonomy" id="1940652"/>
    <lineage>
        <taxon>Eukaryota</taxon>
        <taxon>Fungi</taxon>
        <taxon>Dikarya</taxon>
        <taxon>Ascomycota</taxon>
        <taxon>Pezizomycotina</taxon>
        <taxon>Lecanoromycetes</taxon>
        <taxon>OSLEUM clade</taxon>
        <taxon>Ostropomycetidae</taxon>
        <taxon>Ostropales</taxon>
        <taxon>Graphidaceae</taxon>
        <taxon>Gomphilloideae</taxon>
        <taxon>Gomphillus</taxon>
    </lineage>
</organism>
<dbReference type="InterPro" id="IPR000073">
    <property type="entry name" value="AB_hydrolase_1"/>
</dbReference>
<feature type="domain" description="AB hydrolase-1" evidence="2">
    <location>
        <begin position="21"/>
        <end position="123"/>
    </location>
</feature>
<accession>A0A8H3I6V6</accession>
<comment type="caution">
    <text evidence="3">The sequence shown here is derived from an EMBL/GenBank/DDBJ whole genome shotgun (WGS) entry which is preliminary data.</text>
</comment>
<evidence type="ECO:0000259" key="2">
    <source>
        <dbReference type="Pfam" id="PF00561"/>
    </source>
</evidence>